<evidence type="ECO:0000256" key="1">
    <source>
        <dbReference type="SAM" id="MobiDB-lite"/>
    </source>
</evidence>
<dbReference type="EnsemblMetazoa" id="Aqu2.1.43140_001">
    <property type="protein sequence ID" value="Aqu2.1.43140_001"/>
    <property type="gene ID" value="Aqu2.1.43140"/>
</dbReference>
<feature type="compositionally biased region" description="Acidic residues" evidence="1">
    <location>
        <begin position="159"/>
        <end position="169"/>
    </location>
</feature>
<feature type="region of interest" description="Disordered" evidence="1">
    <location>
        <begin position="147"/>
        <end position="169"/>
    </location>
</feature>
<feature type="region of interest" description="Disordered" evidence="1">
    <location>
        <begin position="119"/>
        <end position="138"/>
    </location>
</feature>
<protein>
    <submittedName>
        <fullName evidence="2">Uncharacterized protein</fullName>
    </submittedName>
</protein>
<sequence>MDLPVIWKAAVLCAEVKGANLLLPLLSKVSWADLKTCDVPSDIPFEIKGAATSLKSLIVNRSDNSSAKAFTRVLLEFIKTYSLCVPHATHCDVPKSQHDLGEFEVYIFQQQKIPQPLFDSCSSSDHSRSPKRARSWTKCSVPEVNYEELESSSDKTDETLDTDEDDGKM</sequence>
<proteinExistence type="predicted"/>
<organism evidence="2">
    <name type="scientific">Amphimedon queenslandica</name>
    <name type="common">Sponge</name>
    <dbReference type="NCBI Taxonomy" id="400682"/>
    <lineage>
        <taxon>Eukaryota</taxon>
        <taxon>Metazoa</taxon>
        <taxon>Porifera</taxon>
        <taxon>Demospongiae</taxon>
        <taxon>Heteroscleromorpha</taxon>
        <taxon>Haplosclerida</taxon>
        <taxon>Niphatidae</taxon>
        <taxon>Amphimedon</taxon>
    </lineage>
</organism>
<reference evidence="2" key="1">
    <citation type="submission" date="2017-05" db="UniProtKB">
        <authorList>
            <consortium name="EnsemblMetazoa"/>
        </authorList>
    </citation>
    <scope>IDENTIFICATION</scope>
</reference>
<evidence type="ECO:0000313" key="2">
    <source>
        <dbReference type="EnsemblMetazoa" id="Aqu2.1.43140_001"/>
    </source>
</evidence>
<dbReference type="AlphaFoldDB" id="A0A1X7VTH0"/>
<name>A0A1X7VTH0_AMPQE</name>
<dbReference type="InParanoid" id="A0A1X7VTH0"/>
<accession>A0A1X7VTH0</accession>